<evidence type="ECO:0000259" key="13">
    <source>
        <dbReference type="PROSITE" id="PS51918"/>
    </source>
</evidence>
<dbReference type="EMBL" id="WTYE01000001">
    <property type="protein sequence ID" value="MXP31842.1"/>
    <property type="molecule type" value="Genomic_DNA"/>
</dbReference>
<feature type="binding site" evidence="12">
    <location>
        <begin position="294"/>
        <end position="296"/>
    </location>
    <ligand>
        <name>GTP</name>
        <dbReference type="ChEBI" id="CHEBI:37565"/>
    </ligand>
</feature>
<feature type="binding site" evidence="12">
    <location>
        <position position="306"/>
    </location>
    <ligand>
        <name>[4Fe-4S] cluster</name>
        <dbReference type="ChEBI" id="CHEBI:49883"/>
        <label>2</label>
        <note>4Fe-4S-substrate</note>
    </ligand>
</feature>
<feature type="binding site" evidence="12">
    <location>
        <position position="63"/>
    </location>
    <ligand>
        <name>S-adenosyl-L-methionine</name>
        <dbReference type="ChEBI" id="CHEBI:59789"/>
    </ligand>
</feature>
<evidence type="ECO:0000256" key="7">
    <source>
        <dbReference type="ARBA" id="ARBA00023014"/>
    </source>
</evidence>
<dbReference type="UniPathway" id="UPA00344"/>
<feature type="binding site" evidence="12">
    <location>
        <position position="99"/>
    </location>
    <ligand>
        <name>GTP</name>
        <dbReference type="ChEBI" id="CHEBI:37565"/>
    </ligand>
</feature>
<feature type="binding site" evidence="12">
    <location>
        <position position="156"/>
    </location>
    <ligand>
        <name>S-adenosyl-L-methionine</name>
        <dbReference type="ChEBI" id="CHEBI:59789"/>
    </ligand>
</feature>
<evidence type="ECO:0000313" key="14">
    <source>
        <dbReference type="EMBL" id="MXP31842.1"/>
    </source>
</evidence>
<comment type="similarity">
    <text evidence="12">Belongs to the radical SAM superfamily. MoaA family.</text>
</comment>
<evidence type="ECO:0000256" key="4">
    <source>
        <dbReference type="ARBA" id="ARBA00022723"/>
    </source>
</evidence>
<organism evidence="14 15">
    <name type="scientific">Parerythrobacter jejuensis</name>
    <dbReference type="NCBI Taxonomy" id="795812"/>
    <lineage>
        <taxon>Bacteria</taxon>
        <taxon>Pseudomonadati</taxon>
        <taxon>Pseudomonadota</taxon>
        <taxon>Alphaproteobacteria</taxon>
        <taxon>Sphingomonadales</taxon>
        <taxon>Erythrobacteraceae</taxon>
        <taxon>Parerythrobacter</taxon>
    </lineage>
</organism>
<keyword evidence="6 12" id="KW-0408">Iron</keyword>
<evidence type="ECO:0000256" key="10">
    <source>
        <dbReference type="ARBA" id="ARBA00023239"/>
    </source>
</evidence>
<dbReference type="EC" id="4.1.99.22" evidence="1 12"/>
<dbReference type="Gene3D" id="3.20.20.70">
    <property type="entry name" value="Aldolase class I"/>
    <property type="match status" value="1"/>
</dbReference>
<dbReference type="InterPro" id="IPR006638">
    <property type="entry name" value="Elp3/MiaA/NifB-like_rSAM"/>
</dbReference>
<keyword evidence="10 12" id="KW-0456">Lyase</keyword>
<evidence type="ECO:0000256" key="12">
    <source>
        <dbReference type="HAMAP-Rule" id="MF_01225"/>
    </source>
</evidence>
<dbReference type="GO" id="GO:0061799">
    <property type="term" value="F:cyclic pyranopterin monophosphate synthase activity"/>
    <property type="evidence" value="ECO:0007669"/>
    <property type="project" value="TreeGrafter"/>
</dbReference>
<dbReference type="Pfam" id="PF06463">
    <property type="entry name" value="Mob_synth_C"/>
    <property type="match status" value="1"/>
</dbReference>
<comment type="pathway">
    <text evidence="12">Cofactor biosynthesis; molybdopterin biosynthesis.</text>
</comment>
<dbReference type="InterPro" id="IPR013483">
    <property type="entry name" value="MoaA"/>
</dbReference>
<evidence type="ECO:0000313" key="15">
    <source>
        <dbReference type="Proteomes" id="UP000446786"/>
    </source>
</evidence>
<keyword evidence="3 12" id="KW-0949">S-adenosyl-L-methionine</keyword>
<dbReference type="SFLD" id="SFLDG01067">
    <property type="entry name" value="SPASM/twitch_domain_containing"/>
    <property type="match status" value="1"/>
</dbReference>
<comment type="catalytic activity">
    <reaction evidence="11 12">
        <text>GTP + AH2 + S-adenosyl-L-methionine = (8S)-3',8-cyclo-7,8-dihydroguanosine 5'-triphosphate + 5'-deoxyadenosine + L-methionine + A + H(+)</text>
        <dbReference type="Rhea" id="RHEA:49576"/>
        <dbReference type="ChEBI" id="CHEBI:13193"/>
        <dbReference type="ChEBI" id="CHEBI:15378"/>
        <dbReference type="ChEBI" id="CHEBI:17319"/>
        <dbReference type="ChEBI" id="CHEBI:17499"/>
        <dbReference type="ChEBI" id="CHEBI:37565"/>
        <dbReference type="ChEBI" id="CHEBI:57844"/>
        <dbReference type="ChEBI" id="CHEBI:59789"/>
        <dbReference type="ChEBI" id="CHEBI:131766"/>
        <dbReference type="EC" id="4.1.99.22"/>
    </reaction>
</comment>
<keyword evidence="8 12" id="KW-0342">GTP-binding</keyword>
<dbReference type="SFLD" id="SFLDS00029">
    <property type="entry name" value="Radical_SAM"/>
    <property type="match status" value="1"/>
</dbReference>
<feature type="binding site" evidence="12">
    <location>
        <position position="103"/>
    </location>
    <ligand>
        <name>S-adenosyl-L-methionine</name>
        <dbReference type="ChEBI" id="CHEBI:59789"/>
    </ligand>
</feature>
<feature type="binding site" evidence="12">
    <location>
        <position position="192"/>
    </location>
    <ligand>
        <name>GTP</name>
        <dbReference type="ChEBI" id="CHEBI:37565"/>
    </ligand>
</feature>
<keyword evidence="4 12" id="KW-0479">Metal-binding</keyword>
<dbReference type="SUPFAM" id="SSF102114">
    <property type="entry name" value="Radical SAM enzymes"/>
    <property type="match status" value="1"/>
</dbReference>
<comment type="subunit">
    <text evidence="12">Monomer and homodimer.</text>
</comment>
<evidence type="ECO:0000256" key="8">
    <source>
        <dbReference type="ARBA" id="ARBA00023134"/>
    </source>
</evidence>
<keyword evidence="2 12" id="KW-0004">4Fe-4S</keyword>
<dbReference type="InterPro" id="IPR010505">
    <property type="entry name" value="MoaA_twitch"/>
</dbReference>
<dbReference type="GO" id="GO:0005525">
    <property type="term" value="F:GTP binding"/>
    <property type="evidence" value="ECO:0007669"/>
    <property type="project" value="UniProtKB-UniRule"/>
</dbReference>
<evidence type="ECO:0000256" key="6">
    <source>
        <dbReference type="ARBA" id="ARBA00023004"/>
    </source>
</evidence>
<dbReference type="GO" id="GO:0006777">
    <property type="term" value="P:Mo-molybdopterin cofactor biosynthetic process"/>
    <property type="evidence" value="ECO:0007669"/>
    <property type="project" value="UniProtKB-UniRule"/>
</dbReference>
<keyword evidence="9 12" id="KW-0501">Molybdenum cofactor biosynthesis</keyword>
<dbReference type="SFLD" id="SFLDG01383">
    <property type="entry name" value="cyclic_pyranopterin_phosphate"/>
    <property type="match status" value="1"/>
</dbReference>
<dbReference type="InterPro" id="IPR058240">
    <property type="entry name" value="rSAM_sf"/>
</dbReference>
<dbReference type="Pfam" id="PF04055">
    <property type="entry name" value="Radical_SAM"/>
    <property type="match status" value="1"/>
</dbReference>
<dbReference type="HAMAP" id="MF_01225_B">
    <property type="entry name" value="MoaA_B"/>
    <property type="match status" value="1"/>
</dbReference>
<feature type="binding site" evidence="12">
    <location>
        <position position="57"/>
    </location>
    <ligand>
        <name>[4Fe-4S] cluster</name>
        <dbReference type="ChEBI" id="CHEBI:49883"/>
        <label>1</label>
        <note>4Fe-4S-S-AdoMet</note>
    </ligand>
</feature>
<dbReference type="NCBIfam" id="TIGR02666">
    <property type="entry name" value="moaA"/>
    <property type="match status" value="1"/>
</dbReference>
<dbReference type="Proteomes" id="UP000446786">
    <property type="component" value="Unassembled WGS sequence"/>
</dbReference>
<dbReference type="InterPro" id="IPR007197">
    <property type="entry name" value="rSAM"/>
</dbReference>
<dbReference type="InterPro" id="IPR050105">
    <property type="entry name" value="MoCo_biosynth_MoaA/MoaC"/>
</dbReference>
<dbReference type="SMART" id="SM00729">
    <property type="entry name" value="Elp3"/>
    <property type="match status" value="1"/>
</dbReference>
<evidence type="ECO:0000256" key="3">
    <source>
        <dbReference type="ARBA" id="ARBA00022691"/>
    </source>
</evidence>
<dbReference type="GO" id="GO:0061798">
    <property type="term" value="F:GTP 3',8'-cyclase activity"/>
    <property type="evidence" value="ECO:0007669"/>
    <property type="project" value="UniProtKB-UniRule"/>
</dbReference>
<dbReference type="InterPro" id="IPR013785">
    <property type="entry name" value="Aldolase_TIM"/>
</dbReference>
<comment type="cofactor">
    <cofactor evidence="12">
        <name>[4Fe-4S] cluster</name>
        <dbReference type="ChEBI" id="CHEBI:49883"/>
    </cofactor>
    <text evidence="12">Binds 2 [4Fe-4S] clusters. Binds 1 [4Fe-4S] cluster coordinated with 3 cysteines and an exchangeable S-adenosyl-L-methionine and 1 [4Fe-4S] cluster coordinated with 3 cysteines and the GTP-derived substrate.</text>
</comment>
<dbReference type="AlphaFoldDB" id="A0A845AM30"/>
<dbReference type="CDD" id="cd21117">
    <property type="entry name" value="Twitch_MoaA"/>
    <property type="match status" value="1"/>
</dbReference>
<proteinExistence type="inferred from homology"/>
<dbReference type="InterPro" id="IPR000385">
    <property type="entry name" value="MoaA_NifB_PqqE_Fe-S-bd_CS"/>
</dbReference>
<dbReference type="PROSITE" id="PS51918">
    <property type="entry name" value="RADICAL_SAM"/>
    <property type="match status" value="1"/>
</dbReference>
<keyword evidence="7 12" id="KW-0411">Iron-sulfur</keyword>
<gene>
    <name evidence="12 14" type="primary">moaA</name>
    <name evidence="14" type="ORF">GRI94_08400</name>
</gene>
<evidence type="ECO:0000256" key="2">
    <source>
        <dbReference type="ARBA" id="ARBA00022485"/>
    </source>
</evidence>
<dbReference type="OrthoDB" id="9763993at2"/>
<dbReference type="PROSITE" id="PS01305">
    <property type="entry name" value="MOAA_NIFB_PQQE"/>
    <property type="match status" value="1"/>
</dbReference>
<feature type="binding site" evidence="12">
    <location>
        <position position="132"/>
    </location>
    <ligand>
        <name>GTP</name>
        <dbReference type="ChEBI" id="CHEBI:37565"/>
    </ligand>
</feature>
<feature type="binding site" evidence="12">
    <location>
        <position position="292"/>
    </location>
    <ligand>
        <name>[4Fe-4S] cluster</name>
        <dbReference type="ChEBI" id="CHEBI:49883"/>
        <label>2</label>
        <note>4Fe-4S-substrate</note>
    </ligand>
</feature>
<dbReference type="PANTHER" id="PTHR22960">
    <property type="entry name" value="MOLYBDOPTERIN COFACTOR SYNTHESIS PROTEIN A"/>
    <property type="match status" value="1"/>
</dbReference>
<keyword evidence="5 12" id="KW-0547">Nucleotide-binding</keyword>
<feature type="binding site" evidence="12">
    <location>
        <position position="226"/>
    </location>
    <ligand>
        <name>S-adenosyl-L-methionine</name>
        <dbReference type="ChEBI" id="CHEBI:59789"/>
    </ligand>
</feature>
<evidence type="ECO:0000256" key="5">
    <source>
        <dbReference type="ARBA" id="ARBA00022741"/>
    </source>
</evidence>
<feature type="binding site" evidence="12">
    <location>
        <position position="64"/>
    </location>
    <ligand>
        <name>[4Fe-4S] cluster</name>
        <dbReference type="ChEBI" id="CHEBI:49883"/>
        <label>1</label>
        <note>4Fe-4S-S-AdoMet</note>
    </ligand>
</feature>
<dbReference type="GO" id="GO:0046872">
    <property type="term" value="F:metal ion binding"/>
    <property type="evidence" value="ECO:0007669"/>
    <property type="project" value="UniProtKB-KW"/>
</dbReference>
<comment type="function">
    <text evidence="12">Catalyzes the cyclization of GTP to (8S)-3',8-cyclo-7,8-dihydroguanosine 5'-triphosphate.</text>
</comment>
<name>A0A845AM30_9SPHN</name>
<dbReference type="SFLD" id="SFLDG01386">
    <property type="entry name" value="main_SPASM_domain-containing"/>
    <property type="match status" value="1"/>
</dbReference>
<evidence type="ECO:0000256" key="1">
    <source>
        <dbReference type="ARBA" id="ARBA00012167"/>
    </source>
</evidence>
<feature type="binding site" evidence="12">
    <location>
        <position position="50"/>
    </location>
    <ligand>
        <name>GTP</name>
        <dbReference type="ChEBI" id="CHEBI:37565"/>
    </ligand>
</feature>
<dbReference type="CDD" id="cd01335">
    <property type="entry name" value="Radical_SAM"/>
    <property type="match status" value="1"/>
</dbReference>
<reference evidence="14 15" key="1">
    <citation type="submission" date="2019-12" db="EMBL/GenBank/DDBJ databases">
        <title>Genomic-based taxomic classification of the family Erythrobacteraceae.</title>
        <authorList>
            <person name="Xu L."/>
        </authorList>
    </citation>
    <scope>NUCLEOTIDE SEQUENCE [LARGE SCALE GENOMIC DNA]</scope>
    <source>
        <strain evidence="14 15">JCM 16677</strain>
    </source>
</reference>
<keyword evidence="15" id="KW-1185">Reference proteome</keyword>
<dbReference type="GO" id="GO:0051539">
    <property type="term" value="F:4 iron, 4 sulfur cluster binding"/>
    <property type="evidence" value="ECO:0007669"/>
    <property type="project" value="UniProtKB-UniRule"/>
</dbReference>
<feature type="binding site" evidence="12">
    <location>
        <position position="289"/>
    </location>
    <ligand>
        <name>[4Fe-4S] cluster</name>
        <dbReference type="ChEBI" id="CHEBI:49883"/>
        <label>2</label>
        <note>4Fe-4S-substrate</note>
    </ligand>
</feature>
<evidence type="ECO:0000256" key="9">
    <source>
        <dbReference type="ARBA" id="ARBA00023150"/>
    </source>
</evidence>
<feature type="binding site" evidence="12">
    <location>
        <position position="61"/>
    </location>
    <ligand>
        <name>[4Fe-4S] cluster</name>
        <dbReference type="ChEBI" id="CHEBI:49883"/>
        <label>1</label>
        <note>4Fe-4S-S-AdoMet</note>
    </ligand>
</feature>
<comment type="caution">
    <text evidence="14">The sequence shown here is derived from an EMBL/GenBank/DDBJ whole genome shotgun (WGS) entry which is preliminary data.</text>
</comment>
<protein>
    <recommendedName>
        <fullName evidence="1 12">GTP 3',8-cyclase</fullName>
        <ecNumber evidence="1 12">4.1.99.22</ecNumber>
    </recommendedName>
    <alternativeName>
        <fullName evidence="12">Molybdenum cofactor biosynthesis protein A</fullName>
    </alternativeName>
</protein>
<accession>A0A845AM30</accession>
<dbReference type="PANTHER" id="PTHR22960:SF0">
    <property type="entry name" value="MOLYBDENUM COFACTOR BIOSYNTHESIS PROTEIN 1"/>
    <property type="match status" value="1"/>
</dbReference>
<dbReference type="GO" id="GO:1904047">
    <property type="term" value="F:S-adenosyl-L-methionine binding"/>
    <property type="evidence" value="ECO:0007669"/>
    <property type="project" value="UniProtKB-UniRule"/>
</dbReference>
<sequence>MRRTRLKRRSPFLTRLPVSPGTICRCRAGEGPVSDNPLVDTFGRTISYLRLSVTDRCDLRCTYCMPERMQFLPRAEVLTLEELRDLARGFMARGITKIRLTGGEPLVRRDVIDLIRALGRYVGDGLEELTLTTNGTQLAGHAQAIADAGVRRINISLDTLDRETFQRLSRRDALASVLGGISAAKAAGLKVKINTVAMKGVNEHEIPALIKWAHGEGHDITLIETMPLGEIDEDRTDQFLPLIAVQDDLEQRWTLTESDHRTGGPSRYVDVAETGGRLGLITPLTNNFCAGCNRIRVTATGQLYPCLGGGEQVDLRAALRSDQPEANLATALDTAMRIKPERHHFKIGEGEAPAQPRHMSMTGG</sequence>
<evidence type="ECO:0000256" key="11">
    <source>
        <dbReference type="ARBA" id="ARBA00048697"/>
    </source>
</evidence>
<dbReference type="InterPro" id="IPR040064">
    <property type="entry name" value="MoaA-like"/>
</dbReference>
<feature type="domain" description="Radical SAM core" evidence="13">
    <location>
        <begin position="41"/>
        <end position="266"/>
    </location>
</feature>